<accession>A0ABT9IVY5</accession>
<gene>
    <name evidence="2" type="ORF">Q5Y73_05385</name>
</gene>
<sequence length="765" mass="88157">MRLLLSIILSLALFSILYMNLEGSNNTEPQVEANPNQLMDIKNDQTQNTENQLVKVEKVITKVDLVNKVKQIFPNELGSAKIEDFTFDGYNPDKHEEFILNYRKNGDDEYHPSDLRGTFLFYGKELTLIAFSFGGDAATENAVFPPIVNVEESRDVAEKFLAQFYDMNDYGMKISYYQDFQRPLTKPIQTEFEFYKMKDGIRISDQGGRVLVQGDGMVRSYNFYNQPYENYYASLQEHTYDSPNEMLTEEEIKNQLNNDLNVQLKYISRSYGLDSKDIYLAYVIDPSISKINALDGTYSYSINGESMEISKLQAISKYHPILESNHKSTFNLNKNNIEQHALKILEQILKLEQSGLSIEKNEELSVERSLKYLVTYDSNHYAEMIIDGVTGDLYYWRLIDEVDLTTPSETSELVLDEARENAMEYIHQLSPGISQQIVWREHPEDYSTDNGNYTFQFYRLVNGIPYEGDRINVTISKQNGELMGYVMFLDPMDQFPKVDSVTSEEEALSAYLDGMSTDLYYEHIYTDYYADLEKVHYNLIYEVDFTIDYVDAITGENVLTYRANSFKVPNIKVSHPWAEDEINYLIQSGFIVPDVDGQIRADEALSVEEGLNILMKSLYNKNSISNYAERLGDFQTYLNIRSDMDIYPIVESAAVKGIIDTDQETFNLDELLTREKLAFWYVQLLGSDFIAEQELAFNNFADEHLISDKYVQQVKIANAFGLIAMNENTEIRPNEAVTIAELAKSFGELFKLSIMINNDNKFVIH</sequence>
<feature type="domain" description="YcdB/YcdC repeated" evidence="1">
    <location>
        <begin position="379"/>
        <end position="485"/>
    </location>
</feature>
<dbReference type="RefSeq" id="WP_305990790.1">
    <property type="nucleotide sequence ID" value="NZ_JAVAMP010000001.1"/>
</dbReference>
<dbReference type="InterPro" id="IPR032599">
    <property type="entry name" value="YcdB/YcdC_rep_domain"/>
</dbReference>
<dbReference type="Pfam" id="PF16244">
    <property type="entry name" value="DUF4901"/>
    <property type="match status" value="1"/>
</dbReference>
<name>A0ABT9IVY5_9BACL</name>
<dbReference type="EMBL" id="JAVAMP010000001">
    <property type="protein sequence ID" value="MDP5273529.1"/>
    <property type="molecule type" value="Genomic_DNA"/>
</dbReference>
<evidence type="ECO:0000259" key="1">
    <source>
        <dbReference type="Pfam" id="PF16244"/>
    </source>
</evidence>
<organism evidence="2 3">
    <name type="scientific">Chengkuizengella axinellae</name>
    <dbReference type="NCBI Taxonomy" id="3064388"/>
    <lineage>
        <taxon>Bacteria</taxon>
        <taxon>Bacillati</taxon>
        <taxon>Bacillota</taxon>
        <taxon>Bacilli</taxon>
        <taxon>Bacillales</taxon>
        <taxon>Paenibacillaceae</taxon>
        <taxon>Chengkuizengella</taxon>
    </lineage>
</organism>
<keyword evidence="3" id="KW-1185">Reference proteome</keyword>
<dbReference type="Proteomes" id="UP001231941">
    <property type="component" value="Unassembled WGS sequence"/>
</dbReference>
<comment type="caution">
    <text evidence="2">The sequence shown here is derived from an EMBL/GenBank/DDBJ whole genome shotgun (WGS) entry which is preliminary data.</text>
</comment>
<evidence type="ECO:0000313" key="2">
    <source>
        <dbReference type="EMBL" id="MDP5273529.1"/>
    </source>
</evidence>
<evidence type="ECO:0000313" key="3">
    <source>
        <dbReference type="Proteomes" id="UP001231941"/>
    </source>
</evidence>
<reference evidence="2 3" key="1">
    <citation type="submission" date="2023-08" db="EMBL/GenBank/DDBJ databases">
        <authorList>
            <person name="Park J.-S."/>
        </authorList>
    </citation>
    <scope>NUCLEOTIDE SEQUENCE [LARGE SCALE GENOMIC DNA]</scope>
    <source>
        <strain evidence="2 3">2205SS18-9</strain>
    </source>
</reference>
<proteinExistence type="predicted"/>
<protein>
    <submittedName>
        <fullName evidence="2">S-layer homology domain-containing protein</fullName>
    </submittedName>
</protein>